<evidence type="ECO:0000313" key="4">
    <source>
        <dbReference type="EMBL" id="RZO23968.1"/>
    </source>
</evidence>
<evidence type="ECO:0000256" key="3">
    <source>
        <dbReference type="ARBA" id="ARBA00022985"/>
    </source>
</evidence>
<dbReference type="NCBIfam" id="NF003952">
    <property type="entry name" value="PRK05450.1-5"/>
    <property type="match status" value="1"/>
</dbReference>
<gene>
    <name evidence="4" type="primary">kdsB</name>
    <name evidence="4" type="ORF">EVA99_02690</name>
</gene>
<protein>
    <submittedName>
        <fullName evidence="4">3-deoxy-manno-octulosonate cytidylyltransferase</fullName>
        <ecNumber evidence="4">2.7.7.38</ecNumber>
    </submittedName>
</protein>
<sequence>MADGFKILIPARIGSERLPRKLLQEAGGKTLIQMTWERCKESNADEVIVITDSDEIFRHISDLGGEAFISTTSHDSGTDRVQEYAKTAGLEAQEVVINVQGDEPLIDIEAVNQLGDFMHANKYKYGTIAQHFSSNTDLLDPNKVKVVLNDDNSAIEFFRDAPIVVKDFSKVVLHHVGIYAYQVDFLHTFAGLCKTKNELNLKLEQMRALDNALPLHVLELNLDESWGIDTEEDLIRLRKHLELN</sequence>
<keyword evidence="2 4" id="KW-0548">Nucleotidyltransferase</keyword>
<dbReference type="Pfam" id="PF02348">
    <property type="entry name" value="CTP_transf_3"/>
    <property type="match status" value="1"/>
</dbReference>
<name>A0A520MRY6_9GAMM</name>
<dbReference type="Proteomes" id="UP000320146">
    <property type="component" value="Unassembled WGS sequence"/>
</dbReference>
<organism evidence="4 5">
    <name type="scientific">SAR86 cluster bacterium</name>
    <dbReference type="NCBI Taxonomy" id="2030880"/>
    <lineage>
        <taxon>Bacteria</taxon>
        <taxon>Pseudomonadati</taxon>
        <taxon>Pseudomonadota</taxon>
        <taxon>Gammaproteobacteria</taxon>
        <taxon>SAR86 cluster</taxon>
    </lineage>
</organism>
<accession>A0A520MRY6</accession>
<dbReference type="AlphaFoldDB" id="A0A520MRY6"/>
<dbReference type="PANTHER" id="PTHR42866:SF2">
    <property type="entry name" value="3-DEOXY-MANNO-OCTULOSONATE CYTIDYLYLTRANSFERASE, MITOCHONDRIAL"/>
    <property type="match status" value="1"/>
</dbReference>
<dbReference type="NCBIfam" id="TIGR00466">
    <property type="entry name" value="kdsB"/>
    <property type="match status" value="1"/>
</dbReference>
<evidence type="ECO:0000256" key="2">
    <source>
        <dbReference type="ARBA" id="ARBA00022695"/>
    </source>
</evidence>
<dbReference type="PANTHER" id="PTHR42866">
    <property type="entry name" value="3-DEOXY-MANNO-OCTULOSONATE CYTIDYLYLTRANSFERASE"/>
    <property type="match status" value="1"/>
</dbReference>
<dbReference type="SUPFAM" id="SSF53448">
    <property type="entry name" value="Nucleotide-diphospho-sugar transferases"/>
    <property type="match status" value="1"/>
</dbReference>
<keyword evidence="3" id="KW-0448">Lipopolysaccharide biosynthesis</keyword>
<keyword evidence="1 4" id="KW-0808">Transferase</keyword>
<dbReference type="InterPro" id="IPR004528">
    <property type="entry name" value="KdsB"/>
</dbReference>
<dbReference type="EC" id="2.7.7.38" evidence="4"/>
<dbReference type="GO" id="GO:0009103">
    <property type="term" value="P:lipopolysaccharide biosynthetic process"/>
    <property type="evidence" value="ECO:0007669"/>
    <property type="project" value="UniProtKB-KW"/>
</dbReference>
<dbReference type="GO" id="GO:0005829">
    <property type="term" value="C:cytosol"/>
    <property type="evidence" value="ECO:0007669"/>
    <property type="project" value="TreeGrafter"/>
</dbReference>
<comment type="caution">
    <text evidence="4">The sequence shown here is derived from an EMBL/GenBank/DDBJ whole genome shotgun (WGS) entry which is preliminary data.</text>
</comment>
<dbReference type="InterPro" id="IPR003329">
    <property type="entry name" value="Cytidylyl_trans"/>
</dbReference>
<evidence type="ECO:0000256" key="1">
    <source>
        <dbReference type="ARBA" id="ARBA00022679"/>
    </source>
</evidence>
<dbReference type="InterPro" id="IPR029044">
    <property type="entry name" value="Nucleotide-diphossugar_trans"/>
</dbReference>
<proteinExistence type="predicted"/>
<reference evidence="4 5" key="1">
    <citation type="submission" date="2019-02" db="EMBL/GenBank/DDBJ databases">
        <title>Prokaryotic population dynamics and viral predation in marine succession experiment using metagenomics: the confinement effect.</title>
        <authorList>
            <person name="Haro-Moreno J.M."/>
            <person name="Rodriguez-Valera F."/>
            <person name="Lopez-Perez M."/>
        </authorList>
    </citation>
    <scope>NUCLEOTIDE SEQUENCE [LARGE SCALE GENOMIC DNA]</scope>
    <source>
        <strain evidence="4">MED-G166</strain>
    </source>
</reference>
<dbReference type="Gene3D" id="3.90.550.10">
    <property type="entry name" value="Spore Coat Polysaccharide Biosynthesis Protein SpsA, Chain A"/>
    <property type="match status" value="1"/>
</dbReference>
<evidence type="ECO:0000313" key="5">
    <source>
        <dbReference type="Proteomes" id="UP000320146"/>
    </source>
</evidence>
<dbReference type="EMBL" id="SHBL01000018">
    <property type="protein sequence ID" value="RZO23968.1"/>
    <property type="molecule type" value="Genomic_DNA"/>
</dbReference>
<dbReference type="GO" id="GO:0008690">
    <property type="term" value="F:3-deoxy-manno-octulosonate cytidylyltransferase activity"/>
    <property type="evidence" value="ECO:0007669"/>
    <property type="project" value="UniProtKB-EC"/>
</dbReference>